<comment type="caution">
    <text evidence="15">The sequence shown here is derived from an EMBL/GenBank/DDBJ whole genome shotgun (WGS) entry which is preliminary data.</text>
</comment>
<evidence type="ECO:0000256" key="7">
    <source>
        <dbReference type="ARBA" id="ARBA00022801"/>
    </source>
</evidence>
<evidence type="ECO:0000256" key="14">
    <source>
        <dbReference type="SAM" id="SignalP"/>
    </source>
</evidence>
<comment type="catalytic activity">
    <reaction evidence="11">
        <text>1D-myo-inositol 1,2,4,5,6-pentakisphosphate + H2O = 1D-myo-inositol 1,2,5,6-tetrakisphosphate + phosphate</text>
        <dbReference type="Rhea" id="RHEA:77115"/>
        <dbReference type="ChEBI" id="CHEBI:15377"/>
        <dbReference type="ChEBI" id="CHEBI:43474"/>
        <dbReference type="ChEBI" id="CHEBI:57798"/>
        <dbReference type="ChEBI" id="CHEBI:195535"/>
        <dbReference type="EC" id="3.1.3.62"/>
    </reaction>
    <physiologicalReaction direction="left-to-right" evidence="11">
        <dbReference type="Rhea" id="RHEA:77116"/>
    </physiologicalReaction>
</comment>
<dbReference type="AlphaFoldDB" id="A0A3E5ERQ0"/>
<dbReference type="RefSeq" id="WP_117601178.1">
    <property type="nucleotide sequence ID" value="NZ_BAABZM010000002.1"/>
</dbReference>
<dbReference type="Gene3D" id="3.40.50.1240">
    <property type="entry name" value="Phosphoglycerate mutase-like"/>
    <property type="match status" value="1"/>
</dbReference>
<evidence type="ECO:0000256" key="5">
    <source>
        <dbReference type="ARBA" id="ARBA00018097"/>
    </source>
</evidence>
<feature type="signal peptide" evidence="14">
    <location>
        <begin position="1"/>
        <end position="20"/>
    </location>
</feature>
<dbReference type="SUPFAM" id="SSF53254">
    <property type="entry name" value="Phosphoglycerate mutase-like"/>
    <property type="match status" value="1"/>
</dbReference>
<dbReference type="EC" id="3.1.3.80" evidence="3"/>
<dbReference type="Pfam" id="PF00328">
    <property type="entry name" value="His_Phos_2"/>
    <property type="match status" value="1"/>
</dbReference>
<evidence type="ECO:0000256" key="1">
    <source>
        <dbReference type="ARBA" id="ARBA00004370"/>
    </source>
</evidence>
<evidence type="ECO:0000256" key="4">
    <source>
        <dbReference type="ARBA" id="ARBA00013040"/>
    </source>
</evidence>
<comment type="catalytic activity">
    <reaction evidence="10">
        <text>1D-myo-inositol 1,2,5,6-tetrakisphosphate + H2O = 1D-myo-inositol 1,2,6-trisphosphate + phosphate</text>
        <dbReference type="Rhea" id="RHEA:77119"/>
        <dbReference type="ChEBI" id="CHEBI:15377"/>
        <dbReference type="ChEBI" id="CHEBI:43474"/>
        <dbReference type="ChEBI" id="CHEBI:195535"/>
        <dbReference type="ChEBI" id="CHEBI:195537"/>
        <dbReference type="EC" id="3.1.3.62"/>
    </reaction>
    <physiologicalReaction direction="left-to-right" evidence="10">
        <dbReference type="Rhea" id="RHEA:77120"/>
    </physiologicalReaction>
</comment>
<gene>
    <name evidence="15" type="ORF">DXB37_16295</name>
</gene>
<evidence type="ECO:0000256" key="8">
    <source>
        <dbReference type="ARBA" id="ARBA00023136"/>
    </source>
</evidence>
<sequence length="429" mass="50415">MKMRFVLVCGLILSVVTSKAQTAFEEISADPNKSASVYYAYPEISEQYTLPPEGYTPFYISHYGRHGSRYLISDSEYQTVMEILDKADAVGFLTDKGKSVRSRLEVVWRDAEGLGGQLTPLGYRQHRSISERMFYNFPDVFKGKRKISACSTVVIRCALSMATFCETLKGLNPELQFTYGSGERYMRYLNYWNENAREFTSDESDWRKDYHEFCREHIHPERLMRLLFSNQNYVQQHVNQEQLMMGLYWIASDIQNTELDLSFYDIFEKEELFDIWQVNNYKHYVCNGTCPWGKEIVQRTFIPLLENILDSANEAIQNDEMAATLRFGHDGNVMPLTGLLHLEGCYGEETNSENFYRVWSDYKIVPMAANVQIIFYRKRGTDEIIVKFMLNEKETTIPIKSEIAPFYFWKDVEKFYRDYIGYLYRDIKK</sequence>
<protein>
    <recommendedName>
        <fullName evidence="5">Multiple inositol polyphosphate phosphatase 1</fullName>
        <ecNumber evidence="4">3.1.3.62</ecNumber>
        <ecNumber evidence="3">3.1.3.80</ecNumber>
    </recommendedName>
    <alternativeName>
        <fullName evidence="9">2,3-bisphosphoglycerate 3-phosphatase</fullName>
    </alternativeName>
</protein>
<evidence type="ECO:0000313" key="16">
    <source>
        <dbReference type="Proteomes" id="UP000260759"/>
    </source>
</evidence>
<dbReference type="PANTHER" id="PTHR20963">
    <property type="entry name" value="MULTIPLE INOSITOL POLYPHOSPHATE PHOSPHATASE-RELATED"/>
    <property type="match status" value="1"/>
</dbReference>
<evidence type="ECO:0000256" key="9">
    <source>
        <dbReference type="ARBA" id="ARBA00031642"/>
    </source>
</evidence>
<comment type="subcellular location">
    <subcellularLocation>
        <location evidence="1">Membrane</location>
    </subcellularLocation>
</comment>
<dbReference type="InterPro" id="IPR029033">
    <property type="entry name" value="His_PPase_superfam"/>
</dbReference>
<evidence type="ECO:0000256" key="3">
    <source>
        <dbReference type="ARBA" id="ARBA00012976"/>
    </source>
</evidence>
<dbReference type="PANTHER" id="PTHR20963:SF8">
    <property type="entry name" value="MULTIPLE INOSITOL POLYPHOSPHATE PHOSPHATASE 1"/>
    <property type="match status" value="1"/>
</dbReference>
<dbReference type="GO" id="GO:0016020">
    <property type="term" value="C:membrane"/>
    <property type="evidence" value="ECO:0007669"/>
    <property type="project" value="UniProtKB-SubCell"/>
</dbReference>
<evidence type="ECO:0000256" key="13">
    <source>
        <dbReference type="ARBA" id="ARBA00043832"/>
    </source>
</evidence>
<evidence type="ECO:0000256" key="10">
    <source>
        <dbReference type="ARBA" id="ARBA00043668"/>
    </source>
</evidence>
<organism evidence="15 16">
    <name type="scientific">Bacteroides uniformis</name>
    <dbReference type="NCBI Taxonomy" id="820"/>
    <lineage>
        <taxon>Bacteria</taxon>
        <taxon>Pseudomonadati</taxon>
        <taxon>Bacteroidota</taxon>
        <taxon>Bacteroidia</taxon>
        <taxon>Bacteroidales</taxon>
        <taxon>Bacteroidaceae</taxon>
        <taxon>Bacteroides</taxon>
    </lineage>
</organism>
<dbReference type="EC" id="3.1.3.62" evidence="4"/>
<dbReference type="GO" id="GO:0034417">
    <property type="term" value="F:bisphosphoglycerate 3-phosphatase activity"/>
    <property type="evidence" value="ECO:0007669"/>
    <property type="project" value="UniProtKB-EC"/>
</dbReference>
<evidence type="ECO:0000256" key="11">
    <source>
        <dbReference type="ARBA" id="ARBA00043671"/>
    </source>
</evidence>
<dbReference type="EMBL" id="QSVA01000017">
    <property type="protein sequence ID" value="RGN91433.1"/>
    <property type="molecule type" value="Genomic_DNA"/>
</dbReference>
<evidence type="ECO:0000256" key="2">
    <source>
        <dbReference type="ARBA" id="ARBA00008422"/>
    </source>
</evidence>
<comment type="catalytic activity">
    <reaction evidence="12">
        <text>1D-myo-inositol hexakisphosphate + H2O = 1D-myo-inositol 1,2,4,5,6-pentakisphosphate + phosphate</text>
        <dbReference type="Rhea" id="RHEA:16989"/>
        <dbReference type="ChEBI" id="CHEBI:15377"/>
        <dbReference type="ChEBI" id="CHEBI:43474"/>
        <dbReference type="ChEBI" id="CHEBI:57798"/>
        <dbReference type="ChEBI" id="CHEBI:58130"/>
        <dbReference type="EC" id="3.1.3.62"/>
    </reaction>
    <physiologicalReaction direction="left-to-right" evidence="12">
        <dbReference type="Rhea" id="RHEA:16990"/>
    </physiologicalReaction>
</comment>
<keyword evidence="6 14" id="KW-0732">Signal</keyword>
<evidence type="ECO:0000313" key="15">
    <source>
        <dbReference type="EMBL" id="RGN91433.1"/>
    </source>
</evidence>
<comment type="catalytic activity">
    <reaction evidence="13">
        <text>(2R)-2,3-bisphosphoglycerate + H2O = (2R)-2-phosphoglycerate + phosphate</text>
        <dbReference type="Rhea" id="RHEA:27381"/>
        <dbReference type="ChEBI" id="CHEBI:15377"/>
        <dbReference type="ChEBI" id="CHEBI:43474"/>
        <dbReference type="ChEBI" id="CHEBI:58248"/>
        <dbReference type="ChEBI" id="CHEBI:58289"/>
        <dbReference type="EC" id="3.1.3.80"/>
    </reaction>
    <physiologicalReaction direction="left-to-right" evidence="13">
        <dbReference type="Rhea" id="RHEA:27382"/>
    </physiologicalReaction>
</comment>
<comment type="similarity">
    <text evidence="2">Belongs to the histidine acid phosphatase family. MINPP1 subfamily.</text>
</comment>
<evidence type="ECO:0000256" key="12">
    <source>
        <dbReference type="ARBA" id="ARBA00043691"/>
    </source>
</evidence>
<feature type="chain" id="PRO_5017605748" description="Multiple inositol polyphosphate phosphatase 1" evidence="14">
    <location>
        <begin position="21"/>
        <end position="429"/>
    </location>
</feature>
<name>A0A3E5ERQ0_BACUN</name>
<keyword evidence="7" id="KW-0378">Hydrolase</keyword>
<proteinExistence type="inferred from homology"/>
<evidence type="ECO:0000256" key="6">
    <source>
        <dbReference type="ARBA" id="ARBA00022729"/>
    </source>
</evidence>
<dbReference type="Proteomes" id="UP000260759">
    <property type="component" value="Unassembled WGS sequence"/>
</dbReference>
<accession>A0A3E5ERQ0</accession>
<dbReference type="InterPro" id="IPR000560">
    <property type="entry name" value="His_Pase_clade-2"/>
</dbReference>
<reference evidence="15 16" key="1">
    <citation type="submission" date="2018-08" db="EMBL/GenBank/DDBJ databases">
        <title>A genome reference for cultivated species of the human gut microbiota.</title>
        <authorList>
            <person name="Zou Y."/>
            <person name="Xue W."/>
            <person name="Luo G."/>
        </authorList>
    </citation>
    <scope>NUCLEOTIDE SEQUENCE [LARGE SCALE GENOMIC DNA]</scope>
    <source>
        <strain evidence="15 16">OM03-4</strain>
    </source>
</reference>
<keyword evidence="8" id="KW-0472">Membrane</keyword>